<dbReference type="InterPro" id="IPR023214">
    <property type="entry name" value="HAD_sf"/>
</dbReference>
<dbReference type="CDD" id="cd07530">
    <property type="entry name" value="HAD_Pase_UmpH-like"/>
    <property type="match status" value="1"/>
</dbReference>
<keyword evidence="4 5" id="KW-0460">Magnesium</keyword>
<dbReference type="Gene3D" id="3.40.50.1000">
    <property type="entry name" value="HAD superfamily/HAD-like"/>
    <property type="match status" value="2"/>
</dbReference>
<reference evidence="9 10" key="1">
    <citation type="submission" date="2019-07" db="EMBL/GenBank/DDBJ databases">
        <title>Whole genome shotgun sequence of Halobacillus faecis NBRC 103569.</title>
        <authorList>
            <person name="Hosoyama A."/>
            <person name="Uohara A."/>
            <person name="Ohji S."/>
            <person name="Ichikawa N."/>
        </authorList>
    </citation>
    <scope>NUCLEOTIDE SEQUENCE [LARGE SCALE GENOMIC DNA]</scope>
    <source>
        <strain evidence="9 10">NBRC 103569</strain>
    </source>
</reference>
<organism evidence="9 10">
    <name type="scientific">Halobacillus faecis</name>
    <dbReference type="NCBI Taxonomy" id="360184"/>
    <lineage>
        <taxon>Bacteria</taxon>
        <taxon>Bacillati</taxon>
        <taxon>Bacillota</taxon>
        <taxon>Bacilli</taxon>
        <taxon>Bacillales</taxon>
        <taxon>Bacillaceae</taxon>
        <taxon>Halobacillus</taxon>
    </lineage>
</organism>
<dbReference type="NCBIfam" id="TIGR01457">
    <property type="entry name" value="HAD-SF-IIA-hyp2"/>
    <property type="match status" value="1"/>
</dbReference>
<dbReference type="Pfam" id="PF13344">
    <property type="entry name" value="Hydrolase_6"/>
    <property type="match status" value="1"/>
</dbReference>
<dbReference type="InterPro" id="IPR006354">
    <property type="entry name" value="HAD-SF_hydro_IIA_hyp1"/>
</dbReference>
<dbReference type="GO" id="GO:0005737">
    <property type="term" value="C:cytoplasm"/>
    <property type="evidence" value="ECO:0007669"/>
    <property type="project" value="TreeGrafter"/>
</dbReference>
<evidence type="ECO:0000256" key="4">
    <source>
        <dbReference type="ARBA" id="ARBA00022842"/>
    </source>
</evidence>
<feature type="active site" description="Nucleophile" evidence="6">
    <location>
        <position position="12"/>
    </location>
</feature>
<evidence type="ECO:0000313" key="10">
    <source>
        <dbReference type="Proteomes" id="UP000321886"/>
    </source>
</evidence>
<dbReference type="PIRSF" id="PIRSF000915">
    <property type="entry name" value="PGP-type_phosphatase"/>
    <property type="match status" value="1"/>
</dbReference>
<evidence type="ECO:0000256" key="3">
    <source>
        <dbReference type="ARBA" id="ARBA00022801"/>
    </source>
</evidence>
<dbReference type="GO" id="GO:0046872">
    <property type="term" value="F:metal ion binding"/>
    <property type="evidence" value="ECO:0007669"/>
    <property type="project" value="UniProtKB-KW"/>
</dbReference>
<keyword evidence="10" id="KW-1185">Reference proteome</keyword>
<comment type="function">
    <text evidence="5">Catalyzes the dephosphorylation of 2-6 carbon acid sugars in vitro.</text>
</comment>
<dbReference type="SFLD" id="SFLDS00003">
    <property type="entry name" value="Haloacid_Dehalogenase"/>
    <property type="match status" value="1"/>
</dbReference>
<proteinExistence type="inferred from homology"/>
<keyword evidence="3" id="KW-0378">Hydrolase</keyword>
<dbReference type="EC" id="3.1.3.-" evidence="5"/>
<dbReference type="PANTHER" id="PTHR19288:SF46">
    <property type="entry name" value="HALOACID DEHALOGENASE-LIKE HYDROLASE DOMAIN-CONTAINING PROTEIN 2"/>
    <property type="match status" value="1"/>
</dbReference>
<dbReference type="Pfam" id="PF13242">
    <property type="entry name" value="Hydrolase_like"/>
    <property type="match status" value="1"/>
</dbReference>
<dbReference type="SFLD" id="SFLDG01139">
    <property type="entry name" value="C2.A:_Pyridoxal_Phosphate_Phos"/>
    <property type="match status" value="1"/>
</dbReference>
<evidence type="ECO:0000256" key="1">
    <source>
        <dbReference type="ARBA" id="ARBA00006696"/>
    </source>
</evidence>
<accession>A0A511WV85</accession>
<feature type="binding site" evidence="8">
    <location>
        <position position="208"/>
    </location>
    <ligand>
        <name>Mg(2+)</name>
        <dbReference type="ChEBI" id="CHEBI:18420"/>
    </ligand>
</feature>
<dbReference type="InterPro" id="IPR006357">
    <property type="entry name" value="HAD-SF_hydro_IIA"/>
</dbReference>
<dbReference type="GO" id="GO:0016791">
    <property type="term" value="F:phosphatase activity"/>
    <property type="evidence" value="ECO:0007669"/>
    <property type="project" value="TreeGrafter"/>
</dbReference>
<sequence>MSMKEYKGYLIDLDGTMYKGAERIEGASEFVEHLKLKNIPFMYLTNNSSKTVDQIAKKLNQIGVRATPEQVYTSSLATAEYISSQMDKARVFAIGEEGLFDALRHEGLELVEENADFVVIGIDREINYEKLAMACLEVRNGATLISTNGDIAIPTERGLVPGNGALTSVISVSTGVAPLFVGKPEPLIMSRALKRLGHNKEDVLMVGDNYNTDIKAGMTAGIDTLMVETGLSTFEEIEDQEHQPTYKSKDLFQWIQQLNSIDENR</sequence>
<feature type="binding site" evidence="7">
    <location>
        <position position="183"/>
    </location>
    <ligand>
        <name>substrate</name>
    </ligand>
</feature>
<dbReference type="PANTHER" id="PTHR19288">
    <property type="entry name" value="4-NITROPHENYLPHOSPHATASE-RELATED"/>
    <property type="match status" value="1"/>
</dbReference>
<comment type="caution">
    <text evidence="9">The sequence shown here is derived from an EMBL/GenBank/DDBJ whole genome shotgun (WGS) entry which is preliminary data.</text>
</comment>
<dbReference type="SUPFAM" id="SSF56784">
    <property type="entry name" value="HAD-like"/>
    <property type="match status" value="1"/>
</dbReference>
<dbReference type="Proteomes" id="UP000321886">
    <property type="component" value="Unassembled WGS sequence"/>
</dbReference>
<evidence type="ECO:0000313" key="9">
    <source>
        <dbReference type="EMBL" id="GEN54271.1"/>
    </source>
</evidence>
<evidence type="ECO:0000256" key="8">
    <source>
        <dbReference type="PIRSR" id="PIRSR000915-3"/>
    </source>
</evidence>
<feature type="active site" description="Proton donor" evidence="6">
    <location>
        <position position="14"/>
    </location>
</feature>
<gene>
    <name evidence="9" type="ORF">HFA01_25330</name>
</gene>
<comment type="similarity">
    <text evidence="1 5">Belongs to the HAD-like hydrolase superfamily. NagD family.</text>
</comment>
<feature type="binding site" evidence="8">
    <location>
        <position position="12"/>
    </location>
    <ligand>
        <name>Mg(2+)</name>
        <dbReference type="ChEBI" id="CHEBI:18420"/>
    </ligand>
</feature>
<evidence type="ECO:0000256" key="6">
    <source>
        <dbReference type="PIRSR" id="PIRSR000915-1"/>
    </source>
</evidence>
<feature type="binding site" evidence="8">
    <location>
        <position position="14"/>
    </location>
    <ligand>
        <name>Mg(2+)</name>
        <dbReference type="ChEBI" id="CHEBI:18420"/>
    </ligand>
</feature>
<dbReference type="FunFam" id="3.40.50.1000:FF:000053">
    <property type="entry name" value="TIGR01457 family HAD hydrolase"/>
    <property type="match status" value="1"/>
</dbReference>
<keyword evidence="2 5" id="KW-0479">Metal-binding</keyword>
<protein>
    <recommendedName>
        <fullName evidence="5">Acid sugar phosphatase</fullName>
        <ecNumber evidence="5">3.1.3.-</ecNumber>
    </recommendedName>
</protein>
<dbReference type="EMBL" id="BJYD01000023">
    <property type="protein sequence ID" value="GEN54271.1"/>
    <property type="molecule type" value="Genomic_DNA"/>
</dbReference>
<evidence type="ECO:0000256" key="5">
    <source>
        <dbReference type="PIRNR" id="PIRNR000915"/>
    </source>
</evidence>
<comment type="cofactor">
    <cofactor evidence="8">
        <name>Mg(2+)</name>
        <dbReference type="ChEBI" id="CHEBI:18420"/>
    </cofactor>
    <text evidence="8">Divalent metal ions. Mg(2+) is the most effective.</text>
</comment>
<name>A0A511WV85_9BACI</name>
<dbReference type="AlphaFoldDB" id="A0A511WV85"/>
<dbReference type="NCBIfam" id="TIGR01460">
    <property type="entry name" value="HAD-SF-IIA"/>
    <property type="match status" value="1"/>
</dbReference>
<dbReference type="InterPro" id="IPR036412">
    <property type="entry name" value="HAD-like_sf"/>
</dbReference>
<evidence type="ECO:0000256" key="7">
    <source>
        <dbReference type="PIRSR" id="PIRSR000915-2"/>
    </source>
</evidence>
<evidence type="ECO:0000256" key="2">
    <source>
        <dbReference type="ARBA" id="ARBA00022723"/>
    </source>
</evidence>